<evidence type="ECO:0000313" key="4">
    <source>
        <dbReference type="EMBL" id="AXE33120.1"/>
    </source>
</evidence>
<evidence type="ECO:0000256" key="1">
    <source>
        <dbReference type="ARBA" id="ARBA00008005"/>
    </source>
</evidence>
<evidence type="ECO:0000259" key="3">
    <source>
        <dbReference type="Pfam" id="PF17482"/>
    </source>
</evidence>
<name>A0A344UCX2_9NEIS</name>
<dbReference type="PIRSF" id="PIRSF007349">
    <property type="entry name" value="Tsp_L"/>
    <property type="match status" value="1"/>
</dbReference>
<protein>
    <submittedName>
        <fullName evidence="4">Phage tail protein</fullName>
    </submittedName>
</protein>
<gene>
    <name evidence="4" type="ORF">DK843_01605</name>
</gene>
<evidence type="ECO:0000259" key="2">
    <source>
        <dbReference type="Pfam" id="PF04984"/>
    </source>
</evidence>
<proteinExistence type="inferred from homology"/>
<evidence type="ECO:0000313" key="5">
    <source>
        <dbReference type="Proteomes" id="UP000252038"/>
    </source>
</evidence>
<organism evidence="4 5">
    <name type="scientific">Chromobacterium phragmitis</name>
    <dbReference type="NCBI Taxonomy" id="2202141"/>
    <lineage>
        <taxon>Bacteria</taxon>
        <taxon>Pseudomonadati</taxon>
        <taxon>Pseudomonadota</taxon>
        <taxon>Betaproteobacteria</taxon>
        <taxon>Neisseriales</taxon>
        <taxon>Chromobacteriaceae</taxon>
        <taxon>Chromobacterium</taxon>
    </lineage>
</organism>
<comment type="similarity">
    <text evidence="1">Belongs to the myoviridae tail sheath protein family.</text>
</comment>
<dbReference type="InterPro" id="IPR007067">
    <property type="entry name" value="Tail_sheath"/>
</dbReference>
<dbReference type="RefSeq" id="WP_114072347.1">
    <property type="nucleotide sequence ID" value="NZ_CP029554.1"/>
</dbReference>
<dbReference type="InterPro" id="IPR035089">
    <property type="entry name" value="Phage_sheath_subtilisin"/>
</dbReference>
<dbReference type="AlphaFoldDB" id="A0A344UCX2"/>
<dbReference type="InterPro" id="IPR020287">
    <property type="entry name" value="Tail_sheath_C"/>
</dbReference>
<dbReference type="Pfam" id="PF04984">
    <property type="entry name" value="Phage_sheath_1"/>
    <property type="match status" value="1"/>
</dbReference>
<dbReference type="EMBL" id="CP029554">
    <property type="protein sequence ID" value="AXE33120.1"/>
    <property type="molecule type" value="Genomic_DNA"/>
</dbReference>
<dbReference type="Pfam" id="PF17482">
    <property type="entry name" value="Phage_sheath_1C"/>
    <property type="match status" value="1"/>
</dbReference>
<feature type="domain" description="Tail sheath protein subtilisin-like" evidence="2">
    <location>
        <begin position="206"/>
        <end position="360"/>
    </location>
</feature>
<reference evidence="4 5" key="1">
    <citation type="submission" date="2018-05" db="EMBL/GenBank/DDBJ databases">
        <title>Genome sequencing, assembly and analysis of the novel insecticidal bacterium, Chromobacterium phragmitis.</title>
        <authorList>
            <person name="Sparks M.E."/>
            <person name="Blackburn M.B."/>
            <person name="Gundersen-Rindal D.E."/>
        </authorList>
    </citation>
    <scope>NUCLEOTIDE SEQUENCE [LARGE SCALE GENOMIC DNA]</scope>
    <source>
        <strain evidence="4">IIBBL 274-1</strain>
    </source>
</reference>
<feature type="domain" description="Tail sheath protein C-terminal" evidence="3">
    <location>
        <begin position="370"/>
        <end position="469"/>
    </location>
</feature>
<dbReference type="Proteomes" id="UP000252038">
    <property type="component" value="Chromosome"/>
</dbReference>
<dbReference type="KEGG" id="chrb:DK843_01605"/>
<accession>A0A344UCX2</accession>
<sequence length="472" mass="49635">MASANISFDQIPASIRKPGKYFEFNTKLAVRTLPGNLQRVLILGQKLTSGSQAERSPADLFSDEQAAQLFGQGSQLHLMARAAIKANPYLQLTAIAVNDPAGAAATGTTTLAGNASGSGVLTLWLGASRVDVAVNSGDTAAAVATALAAAVNAQPSIPVTSAAAAGVVTHTYYHKGTIGNDIRLQASCSAPGLTATAAGMGGGTLEPDYAAALAAVAGAGHHILVAPLASQAQLATLRSHLEFVSGPMEQRGAIGVFGWPASLATGTTLAGQINSGRITGAWHRGSLRLPCEIAAAYAAVLASEEDPARPLNTLELAGLDVTAIDQRPTRTEQENALYNGLTPLEIGPGDRVQIVRAISTYTRDPQGVNDVSLLDITTIRTLDYVRRACRERIALRFPREKLSERTPPKVRSELLDVLFKLEELEIVEAVEDNKDALIVERDLQDVNRLDAKIPVDVVNGLHVFAGRIDLLL</sequence>